<organism evidence="3 4">
    <name type="scientific">Mucilaginibacter frigoritolerans</name>
    <dbReference type="NCBI Taxonomy" id="652788"/>
    <lineage>
        <taxon>Bacteria</taxon>
        <taxon>Pseudomonadati</taxon>
        <taxon>Bacteroidota</taxon>
        <taxon>Sphingobacteriia</taxon>
        <taxon>Sphingobacteriales</taxon>
        <taxon>Sphingobacteriaceae</taxon>
        <taxon>Mucilaginibacter</taxon>
    </lineage>
</organism>
<dbReference type="OrthoDB" id="794214at2"/>
<feature type="chain" id="PRO_5022141580" evidence="1">
    <location>
        <begin position="23"/>
        <end position="245"/>
    </location>
</feature>
<dbReference type="InterPro" id="IPR021255">
    <property type="entry name" value="DUF2807"/>
</dbReference>
<accession>A0A562U7Z3</accession>
<dbReference type="EMBL" id="VLLI01000004">
    <property type="protein sequence ID" value="TWJ01507.1"/>
    <property type="molecule type" value="Genomic_DNA"/>
</dbReference>
<reference evidence="3 4" key="1">
    <citation type="submission" date="2019-07" db="EMBL/GenBank/DDBJ databases">
        <title>Genomic Encyclopedia of Archaeal and Bacterial Type Strains, Phase II (KMG-II): from individual species to whole genera.</title>
        <authorList>
            <person name="Goeker M."/>
        </authorList>
    </citation>
    <scope>NUCLEOTIDE SEQUENCE [LARGE SCALE GENOMIC DNA]</scope>
    <source>
        <strain evidence="3 4">ATCC BAA-1854</strain>
    </source>
</reference>
<dbReference type="Pfam" id="PF10988">
    <property type="entry name" value="DUF2807"/>
    <property type="match status" value="1"/>
</dbReference>
<dbReference type="PANTHER" id="PTHR39200:SF1">
    <property type="entry name" value="AUTO-TRANSPORTER ADHESIN HEAD GIN DOMAIN-CONTAINING PROTEIN-RELATED"/>
    <property type="match status" value="1"/>
</dbReference>
<dbReference type="Gene3D" id="2.160.20.120">
    <property type="match status" value="1"/>
</dbReference>
<gene>
    <name evidence="3" type="ORF">JN11_01658</name>
</gene>
<keyword evidence="1" id="KW-0732">Signal</keyword>
<proteinExistence type="predicted"/>
<keyword evidence="4" id="KW-1185">Reference proteome</keyword>
<dbReference type="PANTHER" id="PTHR39200">
    <property type="entry name" value="HYPOTHETICAL EXPORTED PROTEIN"/>
    <property type="match status" value="1"/>
</dbReference>
<evidence type="ECO:0000259" key="2">
    <source>
        <dbReference type="Pfam" id="PF10988"/>
    </source>
</evidence>
<comment type="caution">
    <text evidence="3">The sequence shown here is derived from an EMBL/GenBank/DDBJ whole genome shotgun (WGS) entry which is preliminary data.</text>
</comment>
<feature type="domain" description="Putative auto-transporter adhesin head GIN" evidence="2">
    <location>
        <begin position="43"/>
        <end position="228"/>
    </location>
</feature>
<sequence length="245" mass="25726">MKSMSKILLAVAILAGSVYSYAIPTPTVKVHVNEIVDRHLSGFNAVNVAGSFDVKIAQTGAESVNIDAPAEVMDHILTEVNNGVLKIYNKHDNWNWGDWWGHHKKIIIYVTVKNINSVYISGSGDVAFKDGLAANSLKLKISGSGDMSGKIDVKMLESSITGSGDMTLSGRAESSTVDLVGSGDYTAAKLLTVSTAVRLSGSGDAEVNASDKIDAALHGSGDIHYTGAAHNVSSSKTGSGDISRF</sequence>
<protein>
    <submittedName>
        <fullName evidence="3">Putative autotransporter adhesin-like protein</fullName>
    </submittedName>
</protein>
<evidence type="ECO:0000313" key="4">
    <source>
        <dbReference type="Proteomes" id="UP000317010"/>
    </source>
</evidence>
<name>A0A562U7Z3_9SPHI</name>
<dbReference type="AlphaFoldDB" id="A0A562U7Z3"/>
<evidence type="ECO:0000313" key="3">
    <source>
        <dbReference type="EMBL" id="TWJ01507.1"/>
    </source>
</evidence>
<dbReference type="Proteomes" id="UP000317010">
    <property type="component" value="Unassembled WGS sequence"/>
</dbReference>
<feature type="signal peptide" evidence="1">
    <location>
        <begin position="1"/>
        <end position="22"/>
    </location>
</feature>
<evidence type="ECO:0000256" key="1">
    <source>
        <dbReference type="SAM" id="SignalP"/>
    </source>
</evidence>